<evidence type="ECO:0000313" key="2">
    <source>
        <dbReference type="Proteomes" id="UP000503441"/>
    </source>
</evidence>
<gene>
    <name evidence="1" type="ORF">G7066_02455</name>
</gene>
<sequence>MTETIHVTTDVVEGARDGIIEQIQALVKTEPSISPRSDRQLRRSLAKGRLVVALDDDRVVGWFLAEGRASGVPELGFLFVVREHRNGELFRSMLDLLLTDDLPAVAVTFQPGFALWAQRTFGFRESSLAEVIWLTRGAFLARRMMPARIRAVRAHTSKARPLYLVHEGRS</sequence>
<proteinExistence type="predicted"/>
<organism evidence="1 2">
    <name type="scientific">Leucobacter coleopterorum</name>
    <dbReference type="NCBI Taxonomy" id="2714933"/>
    <lineage>
        <taxon>Bacteria</taxon>
        <taxon>Bacillati</taxon>
        <taxon>Actinomycetota</taxon>
        <taxon>Actinomycetes</taxon>
        <taxon>Micrococcales</taxon>
        <taxon>Microbacteriaceae</taxon>
        <taxon>Leucobacter</taxon>
    </lineage>
</organism>
<dbReference type="RefSeq" id="WP_166328774.1">
    <property type="nucleotide sequence ID" value="NZ_CP049933.1"/>
</dbReference>
<dbReference type="InterPro" id="IPR016181">
    <property type="entry name" value="Acyl_CoA_acyltransferase"/>
</dbReference>
<dbReference type="Proteomes" id="UP000503441">
    <property type="component" value="Chromosome"/>
</dbReference>
<keyword evidence="2" id="KW-1185">Reference proteome</keyword>
<reference evidence="1 2" key="1">
    <citation type="submission" date="2020-03" db="EMBL/GenBank/DDBJ databases">
        <title>Leucobacter sp. nov., isolated from beetles.</title>
        <authorList>
            <person name="Hyun D.-W."/>
            <person name="Bae J.-W."/>
        </authorList>
    </citation>
    <scope>NUCLEOTIDE SEQUENCE [LARGE SCALE GENOMIC DNA]</scope>
    <source>
        <strain evidence="1 2">HDW9A</strain>
    </source>
</reference>
<evidence type="ECO:0000313" key="1">
    <source>
        <dbReference type="EMBL" id="QIM17837.1"/>
    </source>
</evidence>
<accession>A0ABX6JU89</accession>
<name>A0ABX6JU89_9MICO</name>
<dbReference type="Gene3D" id="3.40.630.30">
    <property type="match status" value="1"/>
</dbReference>
<dbReference type="EMBL" id="CP049933">
    <property type="protein sequence ID" value="QIM17837.1"/>
    <property type="molecule type" value="Genomic_DNA"/>
</dbReference>
<evidence type="ECO:0008006" key="3">
    <source>
        <dbReference type="Google" id="ProtNLM"/>
    </source>
</evidence>
<protein>
    <recommendedName>
        <fullName evidence="3">N-acetyltransferase domain-containing protein</fullName>
    </recommendedName>
</protein>
<dbReference type="SUPFAM" id="SSF55729">
    <property type="entry name" value="Acyl-CoA N-acyltransferases (Nat)"/>
    <property type="match status" value="1"/>
</dbReference>